<dbReference type="InterPro" id="IPR037401">
    <property type="entry name" value="SnoaL-like"/>
</dbReference>
<dbReference type="RefSeq" id="WP_346031278.1">
    <property type="nucleotide sequence ID" value="NZ_BAABHV010000001.1"/>
</dbReference>
<evidence type="ECO:0000313" key="3">
    <source>
        <dbReference type="Proteomes" id="UP001500518"/>
    </source>
</evidence>
<name>A0ABP9JWT7_9SPHN</name>
<dbReference type="EMBL" id="BAABHV010000001">
    <property type="protein sequence ID" value="GAA5046536.1"/>
    <property type="molecule type" value="Genomic_DNA"/>
</dbReference>
<dbReference type="SUPFAM" id="SSF54427">
    <property type="entry name" value="NTF2-like"/>
    <property type="match status" value="1"/>
</dbReference>
<evidence type="ECO:0000313" key="2">
    <source>
        <dbReference type="EMBL" id="GAA5046536.1"/>
    </source>
</evidence>
<evidence type="ECO:0000259" key="1">
    <source>
        <dbReference type="Pfam" id="PF12680"/>
    </source>
</evidence>
<keyword evidence="3" id="KW-1185">Reference proteome</keyword>
<proteinExistence type="predicted"/>
<comment type="caution">
    <text evidence="2">The sequence shown here is derived from an EMBL/GenBank/DDBJ whole genome shotgun (WGS) entry which is preliminary data.</text>
</comment>
<dbReference type="Proteomes" id="UP001500518">
    <property type="component" value="Unassembled WGS sequence"/>
</dbReference>
<dbReference type="Pfam" id="PF12680">
    <property type="entry name" value="SnoaL_2"/>
    <property type="match status" value="1"/>
</dbReference>
<gene>
    <name evidence="2" type="ORF">GCM10023208_02020</name>
</gene>
<accession>A0ABP9JWT7</accession>
<feature type="domain" description="SnoaL-like" evidence="1">
    <location>
        <begin position="7"/>
        <end position="115"/>
    </location>
</feature>
<reference evidence="3" key="1">
    <citation type="journal article" date="2019" name="Int. J. Syst. Evol. Microbiol.">
        <title>The Global Catalogue of Microorganisms (GCM) 10K type strain sequencing project: providing services to taxonomists for standard genome sequencing and annotation.</title>
        <authorList>
            <consortium name="The Broad Institute Genomics Platform"/>
            <consortium name="The Broad Institute Genome Sequencing Center for Infectious Disease"/>
            <person name="Wu L."/>
            <person name="Ma J."/>
        </authorList>
    </citation>
    <scope>NUCLEOTIDE SEQUENCE [LARGE SCALE GENOMIC DNA]</scope>
    <source>
        <strain evidence="3">JCM 18014</strain>
    </source>
</reference>
<protein>
    <recommendedName>
        <fullName evidence="1">SnoaL-like domain-containing protein</fullName>
    </recommendedName>
</protein>
<sequence length="127" mass="14871">MTEDDFRAYVDAFNRADFDGFGRFYADDVVFELGSRKRIEGRENILAFYRQVRAHLDEHIELRGVLIGARNVAMYCRTTFTTLVDWPDYEFGATVKGDVREVETIAWYELDESGKRFTHIRGGRFKP</sequence>
<dbReference type="InterPro" id="IPR032710">
    <property type="entry name" value="NTF2-like_dom_sf"/>
</dbReference>
<dbReference type="Gene3D" id="3.10.450.50">
    <property type="match status" value="1"/>
</dbReference>
<organism evidence="2 3">
    <name type="scientific">Erythrobacter westpacificensis</name>
    <dbReference type="NCBI Taxonomy" id="1055231"/>
    <lineage>
        <taxon>Bacteria</taxon>
        <taxon>Pseudomonadati</taxon>
        <taxon>Pseudomonadota</taxon>
        <taxon>Alphaproteobacteria</taxon>
        <taxon>Sphingomonadales</taxon>
        <taxon>Erythrobacteraceae</taxon>
        <taxon>Erythrobacter/Porphyrobacter group</taxon>
        <taxon>Erythrobacter</taxon>
    </lineage>
</organism>